<sequence>MQPDESTIYLLPNQWKNLPHNHFFEATTGAEMPQETVVRLLLEHETLRISFECRQNPLVHQNTLTEHNEDLWKQEVFEVFIAEGSSTPTRYLELEINPNNALFAGWIDNPTGEGDGMNLDLIPYEKTGIVHHIIQKTNDLWTGELQIPFALIGKGGRVYRLNFYRIILLKPQTDPAWICSPDNSSFQCWRSTHSGVTPRFHRPESFGKLMFD</sequence>
<dbReference type="AlphaFoldDB" id="A0A4R4K8Q0"/>
<name>A0A4R4K8Q0_9BACT</name>
<comment type="caution">
    <text evidence="1">The sequence shown here is derived from an EMBL/GenBank/DDBJ whole genome shotgun (WGS) entry which is preliminary data.</text>
</comment>
<evidence type="ECO:0008006" key="3">
    <source>
        <dbReference type="Google" id="ProtNLM"/>
    </source>
</evidence>
<protein>
    <recommendedName>
        <fullName evidence="3">Carbohydrate-binding domain-containing protein</fullName>
    </recommendedName>
</protein>
<dbReference type="Gene3D" id="2.60.40.1190">
    <property type="match status" value="1"/>
</dbReference>
<accession>A0A4R4K8Q0</accession>
<gene>
    <name evidence="1" type="ORF">EZE20_14215</name>
</gene>
<evidence type="ECO:0000313" key="1">
    <source>
        <dbReference type="EMBL" id="TDB64094.1"/>
    </source>
</evidence>
<dbReference type="Proteomes" id="UP000295706">
    <property type="component" value="Unassembled WGS sequence"/>
</dbReference>
<reference evidence="1 2" key="1">
    <citation type="submission" date="2019-02" db="EMBL/GenBank/DDBJ databases">
        <title>Arundinibacter roseus gen. nov., sp. nov., a new member of the family Cytophagaceae.</title>
        <authorList>
            <person name="Szuroczki S."/>
            <person name="Khayer B."/>
            <person name="Sproer C."/>
            <person name="Toumi M."/>
            <person name="Szabo A."/>
            <person name="Felfoldi T."/>
            <person name="Schumann P."/>
            <person name="Toth E."/>
        </authorList>
    </citation>
    <scope>NUCLEOTIDE SEQUENCE [LARGE SCALE GENOMIC DNA]</scope>
    <source>
        <strain evidence="1 2">DMA-k-7a</strain>
    </source>
</reference>
<dbReference type="CDD" id="cd09620">
    <property type="entry name" value="CBM9_like_3"/>
    <property type="match status" value="1"/>
</dbReference>
<dbReference type="SUPFAM" id="SSF49344">
    <property type="entry name" value="CBD9-like"/>
    <property type="match status" value="1"/>
</dbReference>
<dbReference type="OrthoDB" id="9801646at2"/>
<keyword evidence="2" id="KW-1185">Reference proteome</keyword>
<evidence type="ECO:0000313" key="2">
    <source>
        <dbReference type="Proteomes" id="UP000295706"/>
    </source>
</evidence>
<proteinExistence type="predicted"/>
<dbReference type="RefSeq" id="WP_132118758.1">
    <property type="nucleotide sequence ID" value="NZ_SMJU01000008.1"/>
</dbReference>
<dbReference type="EMBL" id="SMJU01000008">
    <property type="protein sequence ID" value="TDB64094.1"/>
    <property type="molecule type" value="Genomic_DNA"/>
</dbReference>
<organism evidence="1 2">
    <name type="scientific">Arundinibacter roseus</name>
    <dbReference type="NCBI Taxonomy" id="2070510"/>
    <lineage>
        <taxon>Bacteria</taxon>
        <taxon>Pseudomonadati</taxon>
        <taxon>Bacteroidota</taxon>
        <taxon>Cytophagia</taxon>
        <taxon>Cytophagales</taxon>
        <taxon>Spirosomataceae</taxon>
        <taxon>Arundinibacter</taxon>
    </lineage>
</organism>